<dbReference type="Gene3D" id="3.40.50.790">
    <property type="match status" value="1"/>
</dbReference>
<dbReference type="CDD" id="cd00403">
    <property type="entry name" value="Ribosomal_L1"/>
    <property type="match status" value="1"/>
</dbReference>
<dbReference type="KEGG" id="csv:101221153"/>
<dbReference type="OMA" id="RTGTCCI"/>
<dbReference type="eggNOG" id="KOG1685">
    <property type="taxonomic scope" value="Eukaryota"/>
</dbReference>
<feature type="compositionally biased region" description="Acidic residues" evidence="1">
    <location>
        <begin position="308"/>
        <end position="320"/>
    </location>
</feature>
<gene>
    <name evidence="2" type="ORF">Csa_5G154220</name>
</gene>
<accession>A0A0A0KML2</accession>
<keyword evidence="3" id="KW-1185">Reference proteome</keyword>
<organism evidence="2 3">
    <name type="scientific">Cucumis sativus</name>
    <name type="common">Cucumber</name>
    <dbReference type="NCBI Taxonomy" id="3659"/>
    <lineage>
        <taxon>Eukaryota</taxon>
        <taxon>Viridiplantae</taxon>
        <taxon>Streptophyta</taxon>
        <taxon>Embryophyta</taxon>
        <taxon>Tracheophyta</taxon>
        <taxon>Spermatophyta</taxon>
        <taxon>Magnoliopsida</taxon>
        <taxon>eudicotyledons</taxon>
        <taxon>Gunneridae</taxon>
        <taxon>Pentapetalae</taxon>
        <taxon>rosids</taxon>
        <taxon>fabids</taxon>
        <taxon>Cucurbitales</taxon>
        <taxon>Cucurbitaceae</taxon>
        <taxon>Benincaseae</taxon>
        <taxon>Cucumis</taxon>
    </lineage>
</organism>
<feature type="compositionally biased region" description="Basic residues" evidence="1">
    <location>
        <begin position="282"/>
        <end position="292"/>
    </location>
</feature>
<protein>
    <recommendedName>
        <fullName evidence="4">Ribosomal protein L1</fullName>
    </recommendedName>
</protein>
<dbReference type="InterPro" id="IPR028364">
    <property type="entry name" value="Ribosomal_uL1/biogenesis"/>
</dbReference>
<dbReference type="Gramene" id="KGN50109">
    <property type="protein sequence ID" value="KGN50109"/>
    <property type="gene ID" value="Csa_5G154220"/>
</dbReference>
<evidence type="ECO:0000313" key="2">
    <source>
        <dbReference type="EMBL" id="KGN50109.1"/>
    </source>
</evidence>
<feature type="compositionally biased region" description="Basic and acidic residues" evidence="1">
    <location>
        <begin position="261"/>
        <end position="270"/>
    </location>
</feature>
<dbReference type="STRING" id="3659.A0A0A0KML2"/>
<reference evidence="2 3" key="4">
    <citation type="journal article" date="2011" name="BMC Genomics">
        <title>RNA-Seq improves annotation of protein-coding genes in the cucumber genome.</title>
        <authorList>
            <person name="Li Z."/>
            <person name="Zhang Z."/>
            <person name="Yan P."/>
            <person name="Huang S."/>
            <person name="Fei Z."/>
            <person name="Lin K."/>
        </authorList>
    </citation>
    <scope>NUCLEOTIDE SEQUENCE [LARGE SCALE GENOMIC DNA]</scope>
    <source>
        <strain evidence="3">cv. 9930</strain>
    </source>
</reference>
<reference evidence="2 3" key="2">
    <citation type="journal article" date="2009" name="PLoS ONE">
        <title>An integrated genetic and cytogenetic map of the cucumber genome.</title>
        <authorList>
            <person name="Ren Y."/>
            <person name="Zhang Z."/>
            <person name="Liu J."/>
            <person name="Staub J.E."/>
            <person name="Han Y."/>
            <person name="Cheng Z."/>
            <person name="Li X."/>
            <person name="Lu J."/>
            <person name="Miao H."/>
            <person name="Kang H."/>
            <person name="Xie B."/>
            <person name="Gu X."/>
            <person name="Wang X."/>
            <person name="Du Y."/>
            <person name="Jin W."/>
            <person name="Huang S."/>
        </authorList>
    </citation>
    <scope>NUCLEOTIDE SEQUENCE [LARGE SCALE GENOMIC DNA]</scope>
    <source>
        <strain evidence="3">cv. 9930</strain>
    </source>
</reference>
<dbReference type="FunFam" id="3.40.50.790:FF:000012">
    <property type="entry name" value="Ribosomal protein L1p/L10e family"/>
    <property type="match status" value="1"/>
</dbReference>
<name>A0A0A0KML2_CUCSA</name>
<reference evidence="2 3" key="1">
    <citation type="journal article" date="2009" name="Nat. Genet.">
        <title>The genome of the cucumber, Cucumis sativus L.</title>
        <authorList>
            <person name="Huang S."/>
            <person name="Li R."/>
            <person name="Zhang Z."/>
            <person name="Li L."/>
            <person name="Gu X."/>
            <person name="Fan W."/>
            <person name="Lucas W.J."/>
            <person name="Wang X."/>
            <person name="Xie B."/>
            <person name="Ni P."/>
            <person name="Ren Y."/>
            <person name="Zhu H."/>
            <person name="Li J."/>
            <person name="Lin K."/>
            <person name="Jin W."/>
            <person name="Fei Z."/>
            <person name="Li G."/>
            <person name="Staub J."/>
            <person name="Kilian A."/>
            <person name="van der Vossen E.A."/>
            <person name="Wu Y."/>
            <person name="Guo J."/>
            <person name="He J."/>
            <person name="Jia Z."/>
            <person name="Ren Y."/>
            <person name="Tian G."/>
            <person name="Lu Y."/>
            <person name="Ruan J."/>
            <person name="Qian W."/>
            <person name="Wang M."/>
            <person name="Huang Q."/>
            <person name="Li B."/>
            <person name="Xuan Z."/>
            <person name="Cao J."/>
            <person name="Asan"/>
            <person name="Wu Z."/>
            <person name="Zhang J."/>
            <person name="Cai Q."/>
            <person name="Bai Y."/>
            <person name="Zhao B."/>
            <person name="Han Y."/>
            <person name="Li Y."/>
            <person name="Li X."/>
            <person name="Wang S."/>
            <person name="Shi Q."/>
            <person name="Liu S."/>
            <person name="Cho W.K."/>
            <person name="Kim J.Y."/>
            <person name="Xu Y."/>
            <person name="Heller-Uszynska K."/>
            <person name="Miao H."/>
            <person name="Cheng Z."/>
            <person name="Zhang S."/>
            <person name="Wu J."/>
            <person name="Yang Y."/>
            <person name="Kang H."/>
            <person name="Li M."/>
            <person name="Liang H."/>
            <person name="Ren X."/>
            <person name="Shi Z."/>
            <person name="Wen M."/>
            <person name="Jian M."/>
            <person name="Yang H."/>
            <person name="Zhang G."/>
            <person name="Yang Z."/>
            <person name="Chen R."/>
            <person name="Liu S."/>
            <person name="Li J."/>
            <person name="Ma L."/>
            <person name="Liu H."/>
            <person name="Zhou Y."/>
            <person name="Zhao J."/>
            <person name="Fang X."/>
            <person name="Li G."/>
            <person name="Fang L."/>
            <person name="Li Y."/>
            <person name="Liu D."/>
            <person name="Zheng H."/>
            <person name="Zhang Y."/>
            <person name="Qin N."/>
            <person name="Li Z."/>
            <person name="Yang G."/>
            <person name="Yang S."/>
            <person name="Bolund L."/>
            <person name="Kristiansen K."/>
            <person name="Zheng H."/>
            <person name="Li S."/>
            <person name="Zhang X."/>
            <person name="Yang H."/>
            <person name="Wang J."/>
            <person name="Sun R."/>
            <person name="Zhang B."/>
            <person name="Jiang S."/>
            <person name="Wang J."/>
            <person name="Du Y."/>
            <person name="Li S."/>
        </authorList>
    </citation>
    <scope>NUCLEOTIDE SEQUENCE [LARGE SCALE GENOMIC DNA]</scope>
    <source>
        <strain evidence="3">cv. 9930</strain>
    </source>
</reference>
<dbReference type="PANTHER" id="PTHR23105">
    <property type="entry name" value="RIBOSOMAL PROTEIN L7AE FAMILY MEMBER"/>
    <property type="match status" value="1"/>
</dbReference>
<feature type="compositionally biased region" description="Basic and acidic residues" evidence="1">
    <location>
        <begin position="341"/>
        <end position="355"/>
    </location>
</feature>
<dbReference type="GO" id="GO:0005730">
    <property type="term" value="C:nucleolus"/>
    <property type="evidence" value="ECO:0000318"/>
    <property type="project" value="GO_Central"/>
</dbReference>
<reference evidence="2 3" key="3">
    <citation type="journal article" date="2010" name="BMC Genomics">
        <title>Transcriptome sequencing and comparative analysis of cucumber flowers with different sex types.</title>
        <authorList>
            <person name="Guo S."/>
            <person name="Zheng Y."/>
            <person name="Joung J.G."/>
            <person name="Liu S."/>
            <person name="Zhang Z."/>
            <person name="Crasta O.R."/>
            <person name="Sobral B.W."/>
            <person name="Xu Y."/>
            <person name="Huang S."/>
            <person name="Fei Z."/>
        </authorList>
    </citation>
    <scope>NUCLEOTIDE SEQUENCE [LARGE SCALE GENOMIC DNA]</scope>
    <source>
        <strain evidence="3">cv. 9930</strain>
    </source>
</reference>
<dbReference type="Pfam" id="PF00687">
    <property type="entry name" value="Ribosomal_L1"/>
    <property type="match status" value="1"/>
</dbReference>
<proteinExistence type="predicted"/>
<dbReference type="EMBL" id="CM002926">
    <property type="protein sequence ID" value="KGN50109.1"/>
    <property type="molecule type" value="Genomic_DNA"/>
</dbReference>
<dbReference type="GO" id="GO:0003723">
    <property type="term" value="F:RNA binding"/>
    <property type="evidence" value="ECO:0000318"/>
    <property type="project" value="GO_Central"/>
</dbReference>
<dbReference type="OrthoDB" id="10251727at2759"/>
<evidence type="ECO:0008006" key="4">
    <source>
        <dbReference type="Google" id="ProtNLM"/>
    </source>
</evidence>
<evidence type="ECO:0000313" key="3">
    <source>
        <dbReference type="Proteomes" id="UP000029981"/>
    </source>
</evidence>
<dbReference type="AlphaFoldDB" id="A0A0A0KML2"/>
<dbReference type="InterPro" id="IPR050257">
    <property type="entry name" value="eL8/uL1-like"/>
</dbReference>
<dbReference type="InterPro" id="IPR016095">
    <property type="entry name" value="Ribosomal_uL1_3-a/b-sand"/>
</dbReference>
<evidence type="ECO:0000256" key="1">
    <source>
        <dbReference type="SAM" id="MobiDB-lite"/>
    </source>
</evidence>
<dbReference type="SUPFAM" id="SSF56808">
    <property type="entry name" value="Ribosomal protein L1"/>
    <property type="match status" value="1"/>
</dbReference>
<dbReference type="InterPro" id="IPR023674">
    <property type="entry name" value="Ribosomal_uL1-like"/>
</dbReference>
<feature type="compositionally biased region" description="Basic and acidic residues" evidence="1">
    <location>
        <begin position="322"/>
        <end position="332"/>
    </location>
</feature>
<feature type="compositionally biased region" description="Basic and acidic residues" evidence="1">
    <location>
        <begin position="293"/>
        <end position="307"/>
    </location>
</feature>
<dbReference type="Proteomes" id="UP000029981">
    <property type="component" value="Chromosome 5"/>
</dbReference>
<feature type="region of interest" description="Disordered" evidence="1">
    <location>
        <begin position="261"/>
        <end position="364"/>
    </location>
</feature>
<sequence length="364" mass="41346">MALADVTPTTKVRRETAAKAVESLLQWRNSKREKPQLFDQEDFLYLIVTLKKIPPKGRTNPYKIPLPHSLHSDSSELCLIIDDRTKSNLTKDDARKKIQSENIPISKVIKLSKLKSDYRPFEAKRKLCDSYDMFFADDRVIPLLPSLLGKHFYKKKKIPVPLNLRHKNWKEQVERSCSSGLLYLRTGTCSVVKVARTSMEVEEIVDNVIAAIDGIAEVVPKKWSNVRSFFLKVLESIALPIYQTVPELKFKIEAGVKGKEDEITKEEEAAKSPTPVKVGSKKERKLSKKKGRIHEIRYMDTNGRELSNEDEGSDLDDVEVNENLKKGSDELKKGKKKKVKKSEVSKSKAAGETKVKAKKVKTAK</sequence>